<comment type="caution">
    <text evidence="1">The sequence shown here is derived from an EMBL/GenBank/DDBJ whole genome shotgun (WGS) entry which is preliminary data.</text>
</comment>
<evidence type="ECO:0000313" key="2">
    <source>
        <dbReference type="Proteomes" id="UP000033423"/>
    </source>
</evidence>
<sequence>MREPPATLLPEGFLPPKSVLTVHLNPCLQPLREPPALSKNNQLPLSLSLTTQNSQYHRAIASDTEEVVAITTSAKSLDNVSISTW</sequence>
<dbReference type="AlphaFoldDB" id="A0A0F3GUZ1"/>
<keyword evidence="2" id="KW-1185">Reference proteome</keyword>
<protein>
    <submittedName>
        <fullName evidence="1">Uncharacterized protein</fullName>
    </submittedName>
</protein>
<gene>
    <name evidence="1" type="ORF">MBAV_002039</name>
</gene>
<organism evidence="1 2">
    <name type="scientific">Candidatus Magnetobacterium bavaricum</name>
    <dbReference type="NCBI Taxonomy" id="29290"/>
    <lineage>
        <taxon>Bacteria</taxon>
        <taxon>Pseudomonadati</taxon>
        <taxon>Nitrospirota</taxon>
        <taxon>Thermodesulfovibrionia</taxon>
        <taxon>Thermodesulfovibrionales</taxon>
        <taxon>Candidatus Magnetobacteriaceae</taxon>
        <taxon>Candidatus Magnetobacterium</taxon>
    </lineage>
</organism>
<name>A0A0F3GUZ1_9BACT</name>
<accession>A0A0F3GUZ1</accession>
<proteinExistence type="predicted"/>
<dbReference type="Proteomes" id="UP000033423">
    <property type="component" value="Unassembled WGS sequence"/>
</dbReference>
<reference evidence="1 2" key="1">
    <citation type="submission" date="2015-02" db="EMBL/GenBank/DDBJ databases">
        <title>Single-cell genomics of uncultivated deep-branching MTB reveals a conserved set of magnetosome genes.</title>
        <authorList>
            <person name="Kolinko S."/>
            <person name="Richter M."/>
            <person name="Glockner F.O."/>
            <person name="Brachmann A."/>
            <person name="Schuler D."/>
        </authorList>
    </citation>
    <scope>NUCLEOTIDE SEQUENCE [LARGE SCALE GENOMIC DNA]</scope>
    <source>
        <strain evidence="1">TM-1</strain>
    </source>
</reference>
<evidence type="ECO:0000313" key="1">
    <source>
        <dbReference type="EMBL" id="KJU85764.1"/>
    </source>
</evidence>
<dbReference type="EMBL" id="LACI01000866">
    <property type="protein sequence ID" value="KJU85764.1"/>
    <property type="molecule type" value="Genomic_DNA"/>
</dbReference>